<dbReference type="GO" id="GO:0005829">
    <property type="term" value="C:cytosol"/>
    <property type="evidence" value="ECO:0007669"/>
    <property type="project" value="TreeGrafter"/>
</dbReference>
<dbReference type="SUPFAM" id="SSF52540">
    <property type="entry name" value="P-loop containing nucleoside triphosphate hydrolases"/>
    <property type="match status" value="1"/>
</dbReference>
<dbReference type="AlphaFoldDB" id="X0XWE7"/>
<dbReference type="PANTHER" id="PTHR43384">
    <property type="entry name" value="SEPTUM SITE-DETERMINING PROTEIN MIND HOMOLOG, CHLOROPLASTIC-RELATED"/>
    <property type="match status" value="1"/>
</dbReference>
<dbReference type="InterPro" id="IPR014433">
    <property type="entry name" value="CooC"/>
</dbReference>
<feature type="non-terminal residue" evidence="4">
    <location>
        <position position="1"/>
    </location>
</feature>
<dbReference type="GO" id="GO:0051782">
    <property type="term" value="P:negative regulation of cell division"/>
    <property type="evidence" value="ECO:0007669"/>
    <property type="project" value="TreeGrafter"/>
</dbReference>
<dbReference type="InterPro" id="IPR050625">
    <property type="entry name" value="ParA/MinD_ATPase"/>
</dbReference>
<evidence type="ECO:0000259" key="3">
    <source>
        <dbReference type="Pfam" id="PF01656"/>
    </source>
</evidence>
<dbReference type="Pfam" id="PF01656">
    <property type="entry name" value="CbiA"/>
    <property type="match status" value="1"/>
</dbReference>
<dbReference type="GO" id="GO:0005524">
    <property type="term" value="F:ATP binding"/>
    <property type="evidence" value="ECO:0007669"/>
    <property type="project" value="UniProtKB-KW"/>
</dbReference>
<protein>
    <recommendedName>
        <fullName evidence="3">CobQ/CobB/MinD/ParA nucleotide binding domain-containing protein</fullName>
    </recommendedName>
</protein>
<evidence type="ECO:0000256" key="1">
    <source>
        <dbReference type="ARBA" id="ARBA00022741"/>
    </source>
</evidence>
<dbReference type="GO" id="GO:0009898">
    <property type="term" value="C:cytoplasmic side of plasma membrane"/>
    <property type="evidence" value="ECO:0007669"/>
    <property type="project" value="TreeGrafter"/>
</dbReference>
<dbReference type="InterPro" id="IPR002586">
    <property type="entry name" value="CobQ/CobB/MinD/ParA_Nub-bd_dom"/>
</dbReference>
<dbReference type="InterPro" id="IPR027417">
    <property type="entry name" value="P-loop_NTPase"/>
</dbReference>
<name>X0XWE7_9ZZZZ</name>
<feature type="domain" description="CobQ/CobB/MinD/ParA nucleotide binding" evidence="3">
    <location>
        <begin position="1"/>
        <end position="220"/>
    </location>
</feature>
<accession>X0XWE7</accession>
<sequence>KTTFAAFLIRSLQLKGKSVLAIDSDPDANLAQALGARNASEITPISEMKSLIEERTETKIGTMGGLFKMNPKVSDLPEKLSVDVYGVKLMVLGGVKGAEGGCICPQSVLLKVLVTHLILARDEVVVLDMEAGLEHLGRGTARAVDKMIVVVEPGTRSMETARQIKRLSDELGIKDLLIVGNKIRSEKDKDFLLKNMNNFSFLGFLPFNEDIIEADLDGRPPYEKDPEGLKIVTEMIQGYFE</sequence>
<evidence type="ECO:0000313" key="4">
    <source>
        <dbReference type="EMBL" id="GAG29091.1"/>
    </source>
</evidence>
<gene>
    <name evidence="4" type="ORF">S01H1_67974</name>
</gene>
<proteinExistence type="predicted"/>
<keyword evidence="1" id="KW-0547">Nucleotide-binding</keyword>
<evidence type="ECO:0000256" key="2">
    <source>
        <dbReference type="ARBA" id="ARBA00022840"/>
    </source>
</evidence>
<organism evidence="4">
    <name type="scientific">marine sediment metagenome</name>
    <dbReference type="NCBI Taxonomy" id="412755"/>
    <lineage>
        <taxon>unclassified sequences</taxon>
        <taxon>metagenomes</taxon>
        <taxon>ecological metagenomes</taxon>
    </lineage>
</organism>
<dbReference type="PIRSF" id="PIRSF005647">
    <property type="entry name" value="CooC"/>
    <property type="match status" value="1"/>
</dbReference>
<dbReference type="Gene3D" id="3.40.50.300">
    <property type="entry name" value="P-loop containing nucleotide triphosphate hydrolases"/>
    <property type="match status" value="1"/>
</dbReference>
<dbReference type="EMBL" id="BARS01045047">
    <property type="protein sequence ID" value="GAG29091.1"/>
    <property type="molecule type" value="Genomic_DNA"/>
</dbReference>
<dbReference type="PANTHER" id="PTHR43384:SF6">
    <property type="entry name" value="SEPTUM SITE-DETERMINING PROTEIN MIND HOMOLOG, CHLOROPLASTIC"/>
    <property type="match status" value="1"/>
</dbReference>
<comment type="caution">
    <text evidence="4">The sequence shown here is derived from an EMBL/GenBank/DDBJ whole genome shotgun (WGS) entry which is preliminary data.</text>
</comment>
<reference evidence="4" key="1">
    <citation type="journal article" date="2014" name="Front. Microbiol.">
        <title>High frequency of phylogenetically diverse reductive dehalogenase-homologous genes in deep subseafloor sedimentary metagenomes.</title>
        <authorList>
            <person name="Kawai M."/>
            <person name="Futagami T."/>
            <person name="Toyoda A."/>
            <person name="Takaki Y."/>
            <person name="Nishi S."/>
            <person name="Hori S."/>
            <person name="Arai W."/>
            <person name="Tsubouchi T."/>
            <person name="Morono Y."/>
            <person name="Uchiyama I."/>
            <person name="Ito T."/>
            <person name="Fujiyama A."/>
            <person name="Inagaki F."/>
            <person name="Takami H."/>
        </authorList>
    </citation>
    <scope>NUCLEOTIDE SEQUENCE</scope>
    <source>
        <strain evidence="4">Expedition CK06-06</strain>
    </source>
</reference>
<keyword evidence="2" id="KW-0067">ATP-binding</keyword>
<dbReference type="GO" id="GO:0016887">
    <property type="term" value="F:ATP hydrolysis activity"/>
    <property type="evidence" value="ECO:0007669"/>
    <property type="project" value="TreeGrafter"/>
</dbReference>